<accession>A0ABW7AMZ0</accession>
<gene>
    <name evidence="2" type="ORF">ACFLIM_31730</name>
</gene>
<protein>
    <recommendedName>
        <fullName evidence="4">DUF3060 domain-containing protein</fullName>
    </recommendedName>
</protein>
<sequence>MPPTITTALMIAASVAGGLAPASQAPTTMTAAVAGPNLRACYDGKCKLTLTKRATFRVSSRFGLTRLTITFNSQSVRVRGTGPGVMSEALLGEGTSGSVNNIGIRVVSVSSSKAVLRLSPVRR</sequence>
<evidence type="ECO:0000256" key="1">
    <source>
        <dbReference type="SAM" id="SignalP"/>
    </source>
</evidence>
<evidence type="ECO:0008006" key="4">
    <source>
        <dbReference type="Google" id="ProtNLM"/>
    </source>
</evidence>
<proteinExistence type="predicted"/>
<dbReference type="Proteomes" id="UP001603978">
    <property type="component" value="Unassembled WGS sequence"/>
</dbReference>
<feature type="signal peptide" evidence="1">
    <location>
        <begin position="1"/>
        <end position="25"/>
    </location>
</feature>
<keyword evidence="1" id="KW-0732">Signal</keyword>
<reference evidence="2 3" key="1">
    <citation type="submission" date="2024-10" db="EMBL/GenBank/DDBJ databases">
        <authorList>
            <person name="Topkara A.R."/>
            <person name="Saygin H."/>
        </authorList>
    </citation>
    <scope>NUCLEOTIDE SEQUENCE [LARGE SCALE GENOMIC DNA]</scope>
    <source>
        <strain evidence="2 3">M3C6</strain>
    </source>
</reference>
<organism evidence="2 3">
    <name type="scientific">Nonomuraea marmarensis</name>
    <dbReference type="NCBI Taxonomy" id="3351344"/>
    <lineage>
        <taxon>Bacteria</taxon>
        <taxon>Bacillati</taxon>
        <taxon>Actinomycetota</taxon>
        <taxon>Actinomycetes</taxon>
        <taxon>Streptosporangiales</taxon>
        <taxon>Streptosporangiaceae</taxon>
        <taxon>Nonomuraea</taxon>
    </lineage>
</organism>
<comment type="caution">
    <text evidence="2">The sequence shown here is derived from an EMBL/GenBank/DDBJ whole genome shotgun (WGS) entry which is preliminary data.</text>
</comment>
<keyword evidence="3" id="KW-1185">Reference proteome</keyword>
<dbReference type="RefSeq" id="WP_393171740.1">
    <property type="nucleotide sequence ID" value="NZ_JBICRM010000023.1"/>
</dbReference>
<evidence type="ECO:0000313" key="3">
    <source>
        <dbReference type="Proteomes" id="UP001603978"/>
    </source>
</evidence>
<name>A0ABW7AMZ0_9ACTN</name>
<feature type="chain" id="PRO_5047345584" description="DUF3060 domain-containing protein" evidence="1">
    <location>
        <begin position="26"/>
        <end position="123"/>
    </location>
</feature>
<dbReference type="EMBL" id="JBICRM010000023">
    <property type="protein sequence ID" value="MFG1707786.1"/>
    <property type="molecule type" value="Genomic_DNA"/>
</dbReference>
<evidence type="ECO:0000313" key="2">
    <source>
        <dbReference type="EMBL" id="MFG1707786.1"/>
    </source>
</evidence>